<feature type="domain" description="Fibronectin type-III" evidence="3">
    <location>
        <begin position="909"/>
        <end position="1000"/>
    </location>
</feature>
<feature type="domain" description="Fibronectin type-III" evidence="3">
    <location>
        <begin position="703"/>
        <end position="794"/>
    </location>
</feature>
<dbReference type="Gene3D" id="2.60.40.10">
    <property type="entry name" value="Immunoglobulins"/>
    <property type="match status" value="4"/>
</dbReference>
<dbReference type="PROSITE" id="PS50853">
    <property type="entry name" value="FN3"/>
    <property type="match status" value="4"/>
</dbReference>
<evidence type="ECO:0000313" key="5">
    <source>
        <dbReference type="Proteomes" id="UP000199702"/>
    </source>
</evidence>
<dbReference type="STRING" id="402734.SAMN05660918_1556"/>
<dbReference type="InterPro" id="IPR003961">
    <property type="entry name" value="FN3_dom"/>
</dbReference>
<feature type="domain" description="Fibronectin type-III" evidence="3">
    <location>
        <begin position="187"/>
        <end position="281"/>
    </location>
</feature>
<dbReference type="SUPFAM" id="SSF49854">
    <property type="entry name" value="Spermadhesin, CUB domain"/>
    <property type="match status" value="1"/>
</dbReference>
<dbReference type="RefSeq" id="WP_091310953.1">
    <property type="nucleotide sequence ID" value="NZ_FNYA01000003.1"/>
</dbReference>
<proteinExistence type="predicted"/>
<feature type="chain" id="PRO_5011697195" evidence="1">
    <location>
        <begin position="20"/>
        <end position="2071"/>
    </location>
</feature>
<dbReference type="InterPro" id="IPR013783">
    <property type="entry name" value="Ig-like_fold"/>
</dbReference>
<accession>A0A1H6TA41</accession>
<organism evidence="4 5">
    <name type="scientific">Flavobacterium terrigena</name>
    <dbReference type="NCBI Taxonomy" id="402734"/>
    <lineage>
        <taxon>Bacteria</taxon>
        <taxon>Pseudomonadati</taxon>
        <taxon>Bacteroidota</taxon>
        <taxon>Flavobacteriia</taxon>
        <taxon>Flavobacteriales</taxon>
        <taxon>Flavobacteriaceae</taxon>
        <taxon>Flavobacterium</taxon>
    </lineage>
</organism>
<evidence type="ECO:0000313" key="4">
    <source>
        <dbReference type="EMBL" id="SEI76908.1"/>
    </source>
</evidence>
<name>A0A1H6TA41_9FLAO</name>
<feature type="domain" description="Ig-like" evidence="2">
    <location>
        <begin position="1896"/>
        <end position="1981"/>
    </location>
</feature>
<sequence length="2071" mass="220043">MKKVLLLLLFMFAGLNVFGQENFEGGTFPPTGWTFFETGAGSPTGPSWAETSVATLTYGGVGKSAYLNRENVTDGTFAIDWLVTNLITVPANGQLRFFTKTVQSGNQLSLFDIKVSTTSQTNPTSFTNVISWDESSLTSTANVYEEKVVDLVAYAGQQIYIAFVMTNDNGDRWLIDNMNIVQKCNAPIGPLTTANESTSTANLSWGTPPGITQWEVEIVPFADTFDNIPNQPIANTNVNFLATGLLPNTLYKFQVRSVCTGALNNYPSDWFGPRSFQTASFGDTCAGPIIVGGLTDPLDPATFVPGLLPYATNDNTANYIDSNDIQQPLTCSGSALNFMQGNDVFYSFTPTFTGNIAITLSPTNTSSSIHVYSACPGSPGATCLAGVANNNSNPRTILPFPVVANTTYYIIISSSSANQTVGYTLNIERVFCNQPTALTATNITTTSADLSWANNPGTIAWQVALAPAPYGVPTGPGVPAANPYLATSLVPGVVYQYYVRADCNDGNFSPWAGPFTFVLPQVATALNFTDGLETLTGWTLNNGTQSNKWAVGTGINNGGTHSLYVTDTNGTTNTYNITATSTAHAYKDFIIPAGATQLDFTFDWRSNGETGADYFRVWTVPTSTVITAGTQITTAPATPNKIKVGNDFASSSTFTTQNYTLNAVPYAGSTMRVVFEWRNNNTLGNQPPAAIDNIKLNLVPCPKPLNPTITNINYNNAQVNWANGATETQWEVIVLPTGSPAPTAGSVGVPAGTNPFIITGLTSVTCYDVYVRAVCSPTEVSFWSTVATFCTTPHFCAGDHFYDNGGAAGDYTNNQNNVTTTVCPDNAGDVVTVIFNQFNVAAGDVLVIRNGNLPTSPVLGTYTGTTLPPSFTATNASGCLTFTFTSNATIVSPGWDATIYCTPPITCPKPTTLTVTNITTTSVQLNWTEAGTATQWEILVLPLGSPVPAPGTPGTLVSTNPFTWTPLTPGTAYTFFVRAICSPTDASFWSNGANFYTRPTNDNCATPLTVPVNADMACTVATAGTITGATNSGLPTSTCGGTTDDDTWFSFTATSATHIINFNDIVGTTTDLSHAVYSGSCGALTLFYCDTNNFSYNNAFVIGQTYYIRVWSEPTAPNQVVNFNVCINRVGPPIFAENSSTVAAPTTYTVAQLVTDVLVTSPCGIVSNITSSTGSNFGQQNGIGYFNKNGSSFGLDEGIILATREANKCDGPNDGNNDAPAGWPGDAQLLSYMQSLGIDPGLNSYNNSSILEFDFVPIADQIKFDFIFASDEYGTYQCSFSDAFAFFLTNTTTGTTTNLAVIPGTTPPVPVAVTTIRNTDYNSGCGSANPTYFDKFYGDGNPQDGLPDVIDPTNFKGYTIPMSATGTVIPGQTYHMKFVVGDRNDGLFDSAVFLSKFDIGSVDLGTDLTVNGNSALCAGQSYTINSGLTAPPYGFTWYYMAPSTSTFVELTGQTGPTLNVTLPGEYKLVAQYVGSSCVGEDTIVVEFYPDLGLLTPEPNDMTICTANPVFDLTQNTAVVTANFTTPSDYQVTYYLTEADAAAGTNVIPNPSTYTNVTNPQTIWVRIYNTITFCAGIKNFEIEVVSPPTVDITYNSAPYCFNDGVANVTLTGAAGGSFSIAGNPLNISIDSNGTITWTDQVTPGSYTIDYAIGSGACSANDSFTININAPITAAFTSSDVTVCEGSSGTIAVTFSGTPGATVTYNDGTSNQTIFLDATTGNATFNHTGGTKTYSLVNVILGNCTQALTGTVVITINPLPQFTIPANLTFCAGASNTISVNPINFNLSDVTYAWTFNNNPLPDITSSIVVNQSGTYGVTVTTAQTCFSTQTCVVNSIAMPVADVLSDVNYCDQYVLPALSPGNSYHTAANGLGTQLNAGDVITSSQTIYIFAQTATTPNCTDQSDFDVTIVNSPDFDITGQCEGNEYVLSVSISNPQNYSFVWMNSSNIVVGTNSSTLAISSPDTYSCTITNLSGFVCSTQVSKLFNNVTCDIQKGISPNGDGSNDYLELVANKVEIFNRYGKEVYSKTNYNNDWHGQFMGGGEMPDGTYYYVIELASGDMRTGWIYINREQK</sequence>
<dbReference type="NCBIfam" id="NF038128">
    <property type="entry name" value="choice_anch_J"/>
    <property type="match status" value="1"/>
</dbReference>
<dbReference type="NCBIfam" id="TIGR04131">
    <property type="entry name" value="Bac_Flav_CTERM"/>
    <property type="match status" value="1"/>
</dbReference>
<dbReference type="InterPro" id="IPR007110">
    <property type="entry name" value="Ig-like_dom"/>
</dbReference>
<dbReference type="Gene3D" id="2.60.120.200">
    <property type="match status" value="1"/>
</dbReference>
<evidence type="ECO:0000259" key="3">
    <source>
        <dbReference type="PROSITE" id="PS50853"/>
    </source>
</evidence>
<gene>
    <name evidence="4" type="ORF">SAMN05660918_1556</name>
</gene>
<dbReference type="InterPro" id="IPR035914">
    <property type="entry name" value="Sperma_CUB_dom_sf"/>
</dbReference>
<feature type="signal peptide" evidence="1">
    <location>
        <begin position="1"/>
        <end position="19"/>
    </location>
</feature>
<feature type="domain" description="Fibronectin type-III" evidence="3">
    <location>
        <begin position="434"/>
        <end position="522"/>
    </location>
</feature>
<dbReference type="Gene3D" id="2.60.120.290">
    <property type="entry name" value="Spermadhesin, CUB domain"/>
    <property type="match status" value="1"/>
</dbReference>
<dbReference type="SMART" id="SM00060">
    <property type="entry name" value="FN3"/>
    <property type="match status" value="4"/>
</dbReference>
<dbReference type="Pfam" id="PF13585">
    <property type="entry name" value="CHU_C"/>
    <property type="match status" value="1"/>
</dbReference>
<dbReference type="InterPro" id="IPR026341">
    <property type="entry name" value="T9SS_type_B"/>
</dbReference>
<dbReference type="InterPro" id="IPR056600">
    <property type="entry name" value="GBD_T9SS_assoc"/>
</dbReference>
<evidence type="ECO:0000256" key="1">
    <source>
        <dbReference type="SAM" id="SignalP"/>
    </source>
</evidence>
<dbReference type="EMBL" id="FNYA01000003">
    <property type="protein sequence ID" value="SEI76908.1"/>
    <property type="molecule type" value="Genomic_DNA"/>
</dbReference>
<dbReference type="Pfam" id="PF23759">
    <property type="entry name" value="GBD_T9SS_assoc"/>
    <property type="match status" value="2"/>
</dbReference>
<keyword evidence="1" id="KW-0732">Signal</keyword>
<dbReference type="InterPro" id="IPR036116">
    <property type="entry name" value="FN3_sf"/>
</dbReference>
<keyword evidence="5" id="KW-1185">Reference proteome</keyword>
<dbReference type="NCBIfam" id="NF038133">
    <property type="entry name" value="choice_anch_L"/>
    <property type="match status" value="1"/>
</dbReference>
<dbReference type="InterPro" id="IPR049804">
    <property type="entry name" value="Choice_anch_L"/>
</dbReference>
<dbReference type="Pfam" id="PF00041">
    <property type="entry name" value="fn3"/>
    <property type="match status" value="2"/>
</dbReference>
<dbReference type="PROSITE" id="PS50835">
    <property type="entry name" value="IG_LIKE"/>
    <property type="match status" value="1"/>
</dbReference>
<dbReference type="OrthoDB" id="608579at2"/>
<dbReference type="SUPFAM" id="SSF49265">
    <property type="entry name" value="Fibronectin type III"/>
    <property type="match status" value="4"/>
</dbReference>
<reference evidence="5" key="1">
    <citation type="submission" date="2016-10" db="EMBL/GenBank/DDBJ databases">
        <authorList>
            <person name="Varghese N."/>
            <person name="Submissions S."/>
        </authorList>
    </citation>
    <scope>NUCLEOTIDE SEQUENCE [LARGE SCALE GENOMIC DNA]</scope>
    <source>
        <strain evidence="5">DSM 17934</strain>
    </source>
</reference>
<protein>
    <submittedName>
        <fullName evidence="4">Gliding motility-associated C-terminal domain-containing protein</fullName>
    </submittedName>
</protein>
<dbReference type="Proteomes" id="UP000199702">
    <property type="component" value="Unassembled WGS sequence"/>
</dbReference>
<evidence type="ECO:0000259" key="2">
    <source>
        <dbReference type="PROSITE" id="PS50835"/>
    </source>
</evidence>
<dbReference type="CDD" id="cd00063">
    <property type="entry name" value="FN3"/>
    <property type="match status" value="3"/>
</dbReference>